<organism evidence="1 2">
    <name type="scientific">Mucilaginibacter pineti</name>
    <dbReference type="NCBI Taxonomy" id="1391627"/>
    <lineage>
        <taxon>Bacteria</taxon>
        <taxon>Pseudomonadati</taxon>
        <taxon>Bacteroidota</taxon>
        <taxon>Sphingobacteriia</taxon>
        <taxon>Sphingobacteriales</taxon>
        <taxon>Sphingobacteriaceae</taxon>
        <taxon>Mucilaginibacter</taxon>
    </lineage>
</organism>
<accession>A0A1G7DYE5</accession>
<name>A0A1G7DYE5_9SPHI</name>
<protein>
    <submittedName>
        <fullName evidence="1">Uncharacterized protein</fullName>
    </submittedName>
</protein>
<evidence type="ECO:0000313" key="1">
    <source>
        <dbReference type="EMBL" id="SDE56432.1"/>
    </source>
</evidence>
<sequence length="142" mass="16485">MIIKAIDSSLVKYRSNFSLILNDDFSHTWVLRTTNRTTQGKTMPYGLTLDWNIFYKEKNTGKKIITCDSRFYMEFDVEIESKDQTDLAAYLETIFSQAQGFIKTNSPQYYDLLAPLKPDFEGLANHYMWDIVQFGCYKGGQA</sequence>
<dbReference type="AlphaFoldDB" id="A0A1G7DYE5"/>
<dbReference type="Proteomes" id="UP000199072">
    <property type="component" value="Unassembled WGS sequence"/>
</dbReference>
<proteinExistence type="predicted"/>
<keyword evidence="2" id="KW-1185">Reference proteome</keyword>
<reference evidence="1 2" key="1">
    <citation type="submission" date="2016-10" db="EMBL/GenBank/DDBJ databases">
        <authorList>
            <person name="de Groot N.N."/>
        </authorList>
    </citation>
    <scope>NUCLEOTIDE SEQUENCE [LARGE SCALE GENOMIC DNA]</scope>
    <source>
        <strain evidence="1 2">47C3B</strain>
    </source>
</reference>
<dbReference type="RefSeq" id="WP_091150568.1">
    <property type="nucleotide sequence ID" value="NZ_FNAI01000007.1"/>
</dbReference>
<evidence type="ECO:0000313" key="2">
    <source>
        <dbReference type="Proteomes" id="UP000199072"/>
    </source>
</evidence>
<dbReference type="EMBL" id="FNAI01000007">
    <property type="protein sequence ID" value="SDE56432.1"/>
    <property type="molecule type" value="Genomic_DNA"/>
</dbReference>
<gene>
    <name evidence="1" type="ORF">SAMN05216464_107187</name>
</gene>